<dbReference type="InterPro" id="IPR027417">
    <property type="entry name" value="P-loop_NTPase"/>
</dbReference>
<dbReference type="EMBL" id="KF900960">
    <property type="protein sequence ID" value="AIF12972.1"/>
    <property type="molecule type" value="Genomic_DNA"/>
</dbReference>
<accession>A0A075HF24</accession>
<dbReference type="AlphaFoldDB" id="A0A075HF24"/>
<keyword evidence="1" id="KW-0808">Transferase</keyword>
<sequence length="256" mass="28114">MDPLKGIERAFTTHIGPDAVERLMATVTPLPVILIAGDQLTGKSTQARMLAGHFSGVCRSVGGLFREAAARRGISVAEQARRLLTERGIDVEIDYTTCEWIGGAGLDGSMAVIEGRQPGWLGGFMSSLGKENMARLYFRCSRREQAVRFLKRELGEDAGRLARDTLPPGEPETLAALADAVAALKLEGAADAAVRLRDNTRRDEDDRQRYLELYGFDYRDPAGYDLIVDTDGKQPPGVRDEILRQLAQLEPLWATL</sequence>
<dbReference type="Gene3D" id="3.40.50.300">
    <property type="entry name" value="P-loop containing nucleotide triphosphate hydrolases"/>
    <property type="match status" value="1"/>
</dbReference>
<reference evidence="1" key="1">
    <citation type="journal article" date="2014" name="Genome Biol. Evol.">
        <title>Pangenome evidence for extensive interdomain horizontal transfer affecting lineage core and shell genes in uncultured planktonic thaumarchaeota and euryarchaeota.</title>
        <authorList>
            <person name="Deschamps P."/>
            <person name="Zivanovic Y."/>
            <person name="Moreira D."/>
            <person name="Rodriguez-Valera F."/>
            <person name="Lopez-Garcia P."/>
        </authorList>
    </citation>
    <scope>NUCLEOTIDE SEQUENCE</scope>
</reference>
<evidence type="ECO:0000313" key="1">
    <source>
        <dbReference type="EMBL" id="AIF12972.1"/>
    </source>
</evidence>
<organism evidence="1">
    <name type="scientific">uncultured marine group II/III euryarchaeote KM3_59_B11</name>
    <dbReference type="NCBI Taxonomy" id="1456466"/>
    <lineage>
        <taxon>Archaea</taxon>
        <taxon>Methanobacteriati</taxon>
        <taxon>Methanobacteriota</taxon>
        <taxon>environmental samples</taxon>
    </lineage>
</organism>
<dbReference type="GO" id="GO:0016301">
    <property type="term" value="F:kinase activity"/>
    <property type="evidence" value="ECO:0007669"/>
    <property type="project" value="UniProtKB-KW"/>
</dbReference>
<name>A0A075HF24_9EURY</name>
<proteinExistence type="predicted"/>
<keyword evidence="1" id="KW-0418">Kinase</keyword>
<dbReference type="SUPFAM" id="SSF52540">
    <property type="entry name" value="P-loop containing nucleoside triphosphate hydrolases"/>
    <property type="match status" value="1"/>
</dbReference>
<protein>
    <submittedName>
        <fullName evidence="1">Cytidylate kinase</fullName>
    </submittedName>
</protein>